<dbReference type="PROSITE" id="PS50011">
    <property type="entry name" value="PROTEIN_KINASE_DOM"/>
    <property type="match status" value="1"/>
</dbReference>
<keyword evidence="2" id="KW-0472">Membrane</keyword>
<dbReference type="InterPro" id="IPR050154">
    <property type="entry name" value="UbiB_kinase"/>
</dbReference>
<accession>K0B0Z5</accession>
<dbReference type="AlphaFoldDB" id="K0B0Z5"/>
<sequence>MEGFRITTKYKNIKRYKEILSILSKYGFEMVAEIIGEGIPFKRIRDKFVKRLSRGERIKLALQELGPTFVKLGQILSTRYDLIPEDIVEELMSLQDNVNEFSVEEVRKVFNTETGYFIEDVFDEFQEKPLAAASIGQVHKGKLKTGESVVIKIQRPNIKEVIDNDISVLRSMARIIDDKFNKEGIIKASDIIRELAYSLNRELDYTYEAHNAHKFRENFKENKNILIPKIYWDYTTRKILIMEEINGIKVIDIKSIEERGWNKEKISEIGAKLFMEQVLLYGLFHGDPHPGNILVVSEDVISFIDFGVVGYLDNLMLELIITCLKAASDKNINKIVEELSDIDMITSETDEVSLKSDIYNIINFYFDLPINKIDFAEGLNELLIILYKHKLRIPPQLTLLVKSIVTIEGTARILNPQFDFMNISKKIIKEVNLKKLKDLNFLDGAKVISNAYDSLKKAPKQLFSLLNKAEKNKIKVTLKHEGLENLEKEVNTMTNKLSLSLMISSLILGSSIVIHAGMKPKIFGVSALGIVGYIVGLIIGFLFIISAIRSWKSKSKRGN</sequence>
<dbReference type="PATRIC" id="fig|1128398.3.peg.1786"/>
<keyword evidence="2" id="KW-0812">Transmembrane</keyword>
<dbReference type="Proteomes" id="UP000006094">
    <property type="component" value="Chromosome"/>
</dbReference>
<evidence type="ECO:0000313" key="4">
    <source>
        <dbReference type="EMBL" id="AFS78747.1"/>
    </source>
</evidence>
<dbReference type="InterPro" id="IPR004147">
    <property type="entry name" value="ABC1_dom"/>
</dbReference>
<keyword evidence="2" id="KW-1133">Transmembrane helix</keyword>
<dbReference type="InterPro" id="IPR000719">
    <property type="entry name" value="Prot_kinase_dom"/>
</dbReference>
<dbReference type="EMBL" id="CP003326">
    <property type="protein sequence ID" value="AFS78747.1"/>
    <property type="molecule type" value="Genomic_DNA"/>
</dbReference>
<dbReference type="eggNOG" id="COG0661">
    <property type="taxonomic scope" value="Bacteria"/>
</dbReference>
<dbReference type="GO" id="GO:0004672">
    <property type="term" value="F:protein kinase activity"/>
    <property type="evidence" value="ECO:0007669"/>
    <property type="project" value="InterPro"/>
</dbReference>
<organism evidence="4 5">
    <name type="scientific">Gottschalkia acidurici (strain ATCC 7906 / DSM 604 / BCRC 14475 / CIP 104303 / KCTC 5404 / NCIMB 10678 / 9a)</name>
    <name type="common">Clostridium acidurici</name>
    <dbReference type="NCBI Taxonomy" id="1128398"/>
    <lineage>
        <taxon>Bacteria</taxon>
        <taxon>Bacillati</taxon>
        <taxon>Bacillota</taxon>
        <taxon>Tissierellia</taxon>
        <taxon>Tissierellales</taxon>
        <taxon>Gottschalkiaceae</taxon>
        <taxon>Gottschalkia</taxon>
    </lineage>
</organism>
<proteinExistence type="inferred from homology"/>
<feature type="transmembrane region" description="Helical" evidence="2">
    <location>
        <begin position="522"/>
        <end position="548"/>
    </location>
</feature>
<dbReference type="GO" id="GO:0005524">
    <property type="term" value="F:ATP binding"/>
    <property type="evidence" value="ECO:0007669"/>
    <property type="project" value="InterPro"/>
</dbReference>
<feature type="transmembrane region" description="Helical" evidence="2">
    <location>
        <begin position="497"/>
        <end position="516"/>
    </location>
</feature>
<dbReference type="PANTHER" id="PTHR10566:SF113">
    <property type="entry name" value="PROTEIN ACTIVITY OF BC1 COMPLEX KINASE 7, CHLOROPLASTIC"/>
    <property type="match status" value="1"/>
</dbReference>
<dbReference type="RefSeq" id="WP_014967883.1">
    <property type="nucleotide sequence ID" value="NC_018664.1"/>
</dbReference>
<keyword evidence="5" id="KW-1185">Reference proteome</keyword>
<evidence type="ECO:0000259" key="3">
    <source>
        <dbReference type="PROSITE" id="PS50011"/>
    </source>
</evidence>
<dbReference type="OrthoDB" id="9795390at2"/>
<protein>
    <submittedName>
        <fullName evidence="4">Ubiquinone biosynthesis protein UbiB</fullName>
    </submittedName>
</protein>
<feature type="domain" description="Protein kinase" evidence="3">
    <location>
        <begin position="124"/>
        <end position="428"/>
    </location>
</feature>
<dbReference type="InterPro" id="IPR011009">
    <property type="entry name" value="Kinase-like_dom_sf"/>
</dbReference>
<dbReference type="STRING" id="1128398.Curi_c17400"/>
<evidence type="ECO:0000256" key="2">
    <source>
        <dbReference type="SAM" id="Phobius"/>
    </source>
</evidence>
<dbReference type="Pfam" id="PF03109">
    <property type="entry name" value="ABC1"/>
    <property type="match status" value="1"/>
</dbReference>
<reference evidence="4 5" key="1">
    <citation type="journal article" date="2012" name="PLoS ONE">
        <title>The purine-utilizing bacterium Clostridium acidurici 9a: a genome-guided metabolic reconsideration.</title>
        <authorList>
            <person name="Hartwich K."/>
            <person name="Poehlein A."/>
            <person name="Daniel R."/>
        </authorList>
    </citation>
    <scope>NUCLEOTIDE SEQUENCE [LARGE SCALE GENOMIC DNA]</scope>
    <source>
        <strain evidence="5">ATCC 7906 / DSM 604 / BCRC 14475 / CIP 104303 / KCTC 5404 / NCIMB 10678 / 9a</strain>
    </source>
</reference>
<dbReference type="PANTHER" id="PTHR10566">
    <property type="entry name" value="CHAPERONE-ACTIVITY OF BC1 COMPLEX CABC1 -RELATED"/>
    <property type="match status" value="1"/>
</dbReference>
<gene>
    <name evidence="4" type="primary">ubiB</name>
    <name evidence="4" type="ordered locus">Curi_c17400</name>
</gene>
<dbReference type="CDD" id="cd05121">
    <property type="entry name" value="ABC1_ADCK3-like"/>
    <property type="match status" value="1"/>
</dbReference>
<dbReference type="KEGG" id="cad:Curi_c17400"/>
<keyword evidence="4" id="KW-0830">Ubiquinone</keyword>
<dbReference type="SUPFAM" id="SSF56112">
    <property type="entry name" value="Protein kinase-like (PK-like)"/>
    <property type="match status" value="1"/>
</dbReference>
<comment type="similarity">
    <text evidence="1">Belongs to the protein kinase superfamily. ADCK protein kinase family.</text>
</comment>
<dbReference type="HOGENOM" id="CLU_006533_0_2_9"/>
<name>K0B0Z5_GOTA9</name>
<evidence type="ECO:0000256" key="1">
    <source>
        <dbReference type="ARBA" id="ARBA00009670"/>
    </source>
</evidence>
<evidence type="ECO:0000313" key="5">
    <source>
        <dbReference type="Proteomes" id="UP000006094"/>
    </source>
</evidence>